<keyword evidence="3" id="KW-1185">Reference proteome</keyword>
<evidence type="ECO:0000256" key="1">
    <source>
        <dbReference type="SAM" id="MobiDB-lite"/>
    </source>
</evidence>
<proteinExistence type="predicted"/>
<name>A0AA40GDD2_9HYME</name>
<sequence>QTFRGIRSTVGKRLPEWPPTVHRPEVFSPVKNFQTRRSTRRTPVARLYRLHGARACTLHLCLRSPTGKKSVVGKPDVGRGHVEKGRGCSGGRNETKRESGNEEAEREIGSKGRGEKSVDEEEEEEVAVRVG</sequence>
<feature type="non-terminal residue" evidence="2">
    <location>
        <position position="131"/>
    </location>
</feature>
<dbReference type="AlphaFoldDB" id="A0AA40GDD2"/>
<reference evidence="2" key="1">
    <citation type="submission" date="2021-10" db="EMBL/GenBank/DDBJ databases">
        <title>Melipona bicolor Genome sequencing and assembly.</title>
        <authorList>
            <person name="Araujo N.S."/>
            <person name="Arias M.C."/>
        </authorList>
    </citation>
    <scope>NUCLEOTIDE SEQUENCE</scope>
    <source>
        <strain evidence="2">USP_2M_L1-L4_2017</strain>
        <tissue evidence="2">Whole body</tissue>
    </source>
</reference>
<evidence type="ECO:0000313" key="3">
    <source>
        <dbReference type="Proteomes" id="UP001177670"/>
    </source>
</evidence>
<organism evidence="2 3">
    <name type="scientific">Melipona bicolor</name>
    <dbReference type="NCBI Taxonomy" id="60889"/>
    <lineage>
        <taxon>Eukaryota</taxon>
        <taxon>Metazoa</taxon>
        <taxon>Ecdysozoa</taxon>
        <taxon>Arthropoda</taxon>
        <taxon>Hexapoda</taxon>
        <taxon>Insecta</taxon>
        <taxon>Pterygota</taxon>
        <taxon>Neoptera</taxon>
        <taxon>Endopterygota</taxon>
        <taxon>Hymenoptera</taxon>
        <taxon>Apocrita</taxon>
        <taxon>Aculeata</taxon>
        <taxon>Apoidea</taxon>
        <taxon>Anthophila</taxon>
        <taxon>Apidae</taxon>
        <taxon>Melipona</taxon>
    </lineage>
</organism>
<dbReference type="Proteomes" id="UP001177670">
    <property type="component" value="Unassembled WGS sequence"/>
</dbReference>
<dbReference type="EMBL" id="JAHYIQ010000001">
    <property type="protein sequence ID" value="KAK1135660.1"/>
    <property type="molecule type" value="Genomic_DNA"/>
</dbReference>
<feature type="region of interest" description="Disordered" evidence="1">
    <location>
        <begin position="67"/>
        <end position="131"/>
    </location>
</feature>
<comment type="caution">
    <text evidence="2">The sequence shown here is derived from an EMBL/GenBank/DDBJ whole genome shotgun (WGS) entry which is preliminary data.</text>
</comment>
<protein>
    <submittedName>
        <fullName evidence="2">Uncharacterized protein</fullName>
    </submittedName>
</protein>
<feature type="non-terminal residue" evidence="2">
    <location>
        <position position="1"/>
    </location>
</feature>
<evidence type="ECO:0000313" key="2">
    <source>
        <dbReference type="EMBL" id="KAK1135660.1"/>
    </source>
</evidence>
<gene>
    <name evidence="2" type="ORF">K0M31_000247</name>
</gene>
<feature type="compositionally biased region" description="Basic and acidic residues" evidence="1">
    <location>
        <begin position="106"/>
        <end position="117"/>
    </location>
</feature>
<feature type="compositionally biased region" description="Basic and acidic residues" evidence="1">
    <location>
        <begin position="76"/>
        <end position="86"/>
    </location>
</feature>
<accession>A0AA40GDD2</accession>